<sequence>MNNLTVLEWNDEIIVSLIPNIVVLSVYLLVGISGNVLVLLVYACQMKNSSDERYFIPILAACDLIATVYLGSFGIYNSIHQVTYSNYVLCKITSFFRGLATFIPTCVLLIIAIQRYFKICMKLNHSTTLVFKRVSLVLANLCSIMVAMPLPFVTELIPVHSSTYRITGWRCGSSTKGNNFARNVYFIVVGLFVVVTVTTFIVLYARITYTIFGHFKKRRHQKDKKGNKSNIEEKNVENIKENQEDLTICDFSTNSHETESNENNQTATVSKQSESVKRQRKDRDLTYKMAIMFFVITLVFFICYTPKLIMIILAGIYKDFVEKLSNSERSAVLFVYDMQIINNIVNPFIYAFMDIMFRKEAKTLLKGVFTFK</sequence>
<dbReference type="AlphaFoldDB" id="A0A8S3RHJ4"/>
<evidence type="ECO:0000256" key="9">
    <source>
        <dbReference type="SAM" id="Phobius"/>
    </source>
</evidence>
<feature type="region of interest" description="Disordered" evidence="8">
    <location>
        <begin position="255"/>
        <end position="275"/>
    </location>
</feature>
<feature type="transmembrane region" description="Helical" evidence="9">
    <location>
        <begin position="95"/>
        <end position="113"/>
    </location>
</feature>
<feature type="transmembrane region" description="Helical" evidence="9">
    <location>
        <begin position="290"/>
        <end position="313"/>
    </location>
</feature>
<comment type="caution">
    <text evidence="11">The sequence shown here is derived from an EMBL/GenBank/DDBJ whole genome shotgun (WGS) entry which is preliminary data.</text>
</comment>
<proteinExistence type="predicted"/>
<dbReference type="OrthoDB" id="6109871at2759"/>
<dbReference type="PRINTS" id="PR00237">
    <property type="entry name" value="GPCRRHODOPSN"/>
</dbReference>
<feature type="transmembrane region" description="Helical" evidence="9">
    <location>
        <begin position="333"/>
        <end position="353"/>
    </location>
</feature>
<comment type="subcellular location">
    <subcellularLocation>
        <location evidence="1">Membrane</location>
        <topology evidence="1">Multi-pass membrane protein</topology>
    </subcellularLocation>
</comment>
<evidence type="ECO:0000313" key="11">
    <source>
        <dbReference type="EMBL" id="CAG2204564.1"/>
    </source>
</evidence>
<evidence type="ECO:0000256" key="7">
    <source>
        <dbReference type="ARBA" id="ARBA00023224"/>
    </source>
</evidence>
<keyword evidence="5 9" id="KW-0472">Membrane</keyword>
<keyword evidence="2 9" id="KW-0812">Transmembrane</keyword>
<dbReference type="Gene3D" id="1.20.1070.10">
    <property type="entry name" value="Rhodopsin 7-helix transmembrane proteins"/>
    <property type="match status" value="1"/>
</dbReference>
<evidence type="ECO:0000313" key="12">
    <source>
        <dbReference type="Proteomes" id="UP000683360"/>
    </source>
</evidence>
<feature type="transmembrane region" description="Helical" evidence="9">
    <location>
        <begin position="184"/>
        <end position="212"/>
    </location>
</feature>
<keyword evidence="3 9" id="KW-1133">Transmembrane helix</keyword>
<dbReference type="PANTHER" id="PTHR24238">
    <property type="entry name" value="G-PROTEIN COUPLED RECEPTOR"/>
    <property type="match status" value="1"/>
</dbReference>
<keyword evidence="12" id="KW-1185">Reference proteome</keyword>
<reference evidence="11" key="1">
    <citation type="submission" date="2021-03" db="EMBL/GenBank/DDBJ databases">
        <authorList>
            <person name="Bekaert M."/>
        </authorList>
    </citation>
    <scope>NUCLEOTIDE SEQUENCE</scope>
</reference>
<dbReference type="SUPFAM" id="SSF81321">
    <property type="entry name" value="Family A G protein-coupled receptor-like"/>
    <property type="match status" value="1"/>
</dbReference>
<evidence type="ECO:0000256" key="4">
    <source>
        <dbReference type="ARBA" id="ARBA00023040"/>
    </source>
</evidence>
<evidence type="ECO:0000256" key="6">
    <source>
        <dbReference type="ARBA" id="ARBA00023170"/>
    </source>
</evidence>
<dbReference type="Proteomes" id="UP000683360">
    <property type="component" value="Unassembled WGS sequence"/>
</dbReference>
<accession>A0A8S3RHJ4</accession>
<keyword evidence="7" id="KW-0807">Transducer</keyword>
<evidence type="ECO:0000256" key="8">
    <source>
        <dbReference type="SAM" id="MobiDB-lite"/>
    </source>
</evidence>
<keyword evidence="6" id="KW-0675">Receptor</keyword>
<dbReference type="InterPro" id="IPR000276">
    <property type="entry name" value="GPCR_Rhodpsn"/>
</dbReference>
<dbReference type="GO" id="GO:0004930">
    <property type="term" value="F:G protein-coupled receptor activity"/>
    <property type="evidence" value="ECO:0007669"/>
    <property type="project" value="UniProtKB-KW"/>
</dbReference>
<dbReference type="PANTHER" id="PTHR24238:SF47">
    <property type="entry name" value="ECDYSTEROIDS_DOPAMINE RECEPTOR-RELATED"/>
    <property type="match status" value="1"/>
</dbReference>
<dbReference type="InterPro" id="IPR017452">
    <property type="entry name" value="GPCR_Rhodpsn_7TM"/>
</dbReference>
<dbReference type="CDD" id="cd00637">
    <property type="entry name" value="7tm_classA_rhodopsin-like"/>
    <property type="match status" value="1"/>
</dbReference>
<evidence type="ECO:0000259" key="10">
    <source>
        <dbReference type="PROSITE" id="PS50262"/>
    </source>
</evidence>
<keyword evidence="4" id="KW-0297">G-protein coupled receptor</keyword>
<dbReference type="EMBL" id="CAJPWZ010000965">
    <property type="protein sequence ID" value="CAG2204564.1"/>
    <property type="molecule type" value="Genomic_DNA"/>
</dbReference>
<dbReference type="Pfam" id="PF00001">
    <property type="entry name" value="7tm_1"/>
    <property type="match status" value="1"/>
</dbReference>
<evidence type="ECO:0000256" key="5">
    <source>
        <dbReference type="ARBA" id="ARBA00023136"/>
    </source>
</evidence>
<organism evidence="11 12">
    <name type="scientific">Mytilus edulis</name>
    <name type="common">Blue mussel</name>
    <dbReference type="NCBI Taxonomy" id="6550"/>
    <lineage>
        <taxon>Eukaryota</taxon>
        <taxon>Metazoa</taxon>
        <taxon>Spiralia</taxon>
        <taxon>Lophotrochozoa</taxon>
        <taxon>Mollusca</taxon>
        <taxon>Bivalvia</taxon>
        <taxon>Autobranchia</taxon>
        <taxon>Pteriomorphia</taxon>
        <taxon>Mytilida</taxon>
        <taxon>Mytiloidea</taxon>
        <taxon>Mytilidae</taxon>
        <taxon>Mytilinae</taxon>
        <taxon>Mytilus</taxon>
    </lineage>
</organism>
<feature type="transmembrane region" description="Helical" evidence="9">
    <location>
        <begin position="20"/>
        <end position="42"/>
    </location>
</feature>
<feature type="domain" description="G-protein coupled receptors family 1 profile" evidence="10">
    <location>
        <begin position="34"/>
        <end position="350"/>
    </location>
</feature>
<evidence type="ECO:0000256" key="1">
    <source>
        <dbReference type="ARBA" id="ARBA00004141"/>
    </source>
</evidence>
<name>A0A8S3RHJ4_MYTED</name>
<evidence type="ECO:0000256" key="3">
    <source>
        <dbReference type="ARBA" id="ARBA00022989"/>
    </source>
</evidence>
<dbReference type="PROSITE" id="PS50262">
    <property type="entry name" value="G_PROTEIN_RECEP_F1_2"/>
    <property type="match status" value="1"/>
</dbReference>
<evidence type="ECO:0000256" key="2">
    <source>
        <dbReference type="ARBA" id="ARBA00022692"/>
    </source>
</evidence>
<protein>
    <submittedName>
        <fullName evidence="11">CCKAR</fullName>
    </submittedName>
</protein>
<dbReference type="GO" id="GO:0016020">
    <property type="term" value="C:membrane"/>
    <property type="evidence" value="ECO:0007669"/>
    <property type="project" value="UniProtKB-SubCell"/>
</dbReference>
<feature type="transmembrane region" description="Helical" evidence="9">
    <location>
        <begin position="54"/>
        <end position="75"/>
    </location>
</feature>
<gene>
    <name evidence="11" type="ORF">MEDL_18985</name>
</gene>
<feature type="transmembrane region" description="Helical" evidence="9">
    <location>
        <begin position="134"/>
        <end position="153"/>
    </location>
</feature>